<dbReference type="AlphaFoldDB" id="A0A1G7MDH3"/>
<accession>A0A1G7MDH3</accession>
<evidence type="ECO:0000259" key="2">
    <source>
        <dbReference type="Pfam" id="PF05598"/>
    </source>
</evidence>
<evidence type="ECO:0000256" key="1">
    <source>
        <dbReference type="SAM" id="MobiDB-lite"/>
    </source>
</evidence>
<dbReference type="InterPro" id="IPR008490">
    <property type="entry name" value="Transposase_InsH_N"/>
</dbReference>
<protein>
    <recommendedName>
        <fullName evidence="2">Transposase InsH N-terminal domain-containing protein</fullName>
    </recommendedName>
</protein>
<feature type="domain" description="Transposase InsH N-terminal" evidence="2">
    <location>
        <begin position="20"/>
        <end position="68"/>
    </location>
</feature>
<evidence type="ECO:0000313" key="3">
    <source>
        <dbReference type="EMBL" id="SDF59614.1"/>
    </source>
</evidence>
<dbReference type="Pfam" id="PF05598">
    <property type="entry name" value="DUF772"/>
    <property type="match status" value="1"/>
</dbReference>
<reference evidence="4" key="1">
    <citation type="submission" date="2016-10" db="EMBL/GenBank/DDBJ databases">
        <authorList>
            <person name="Varghese N."/>
            <person name="Submissions S."/>
        </authorList>
    </citation>
    <scope>NUCLEOTIDE SEQUENCE [LARGE SCALE GENOMIC DNA]</scope>
    <source>
        <strain evidence="4">DSM 10146</strain>
    </source>
</reference>
<dbReference type="Proteomes" id="UP000198994">
    <property type="component" value="Unassembled WGS sequence"/>
</dbReference>
<name>A0A1G7MDH3_9RHOB</name>
<gene>
    <name evidence="3" type="ORF">SAMN04488105_1336</name>
</gene>
<dbReference type="EMBL" id="FNAV01000033">
    <property type="protein sequence ID" value="SDF59614.1"/>
    <property type="molecule type" value="Genomic_DNA"/>
</dbReference>
<keyword evidence="4" id="KW-1185">Reference proteome</keyword>
<feature type="region of interest" description="Disordered" evidence="1">
    <location>
        <begin position="1"/>
        <end position="24"/>
    </location>
</feature>
<evidence type="ECO:0000313" key="4">
    <source>
        <dbReference type="Proteomes" id="UP000198994"/>
    </source>
</evidence>
<dbReference type="STRING" id="282683.SAMN04488105_1336"/>
<sequence length="68" mass="7369">MRGSDEVTGALFSHSDPEGGIPSRHPLRAIGSVVNDALHFLEAGFDRLYAARDRPSIAPDRLIRASLL</sequence>
<organism evidence="3 4">
    <name type="scientific">Salipiger thiooxidans</name>
    <dbReference type="NCBI Taxonomy" id="282683"/>
    <lineage>
        <taxon>Bacteria</taxon>
        <taxon>Pseudomonadati</taxon>
        <taxon>Pseudomonadota</taxon>
        <taxon>Alphaproteobacteria</taxon>
        <taxon>Rhodobacterales</taxon>
        <taxon>Roseobacteraceae</taxon>
        <taxon>Salipiger</taxon>
    </lineage>
</organism>
<proteinExistence type="predicted"/>